<dbReference type="PROSITE" id="PS51014">
    <property type="entry name" value="COBK_CBIJ"/>
    <property type="match status" value="1"/>
</dbReference>
<dbReference type="EMBL" id="PYYB01000001">
    <property type="protein sequence ID" value="PTL60743.1"/>
    <property type="molecule type" value="Genomic_DNA"/>
</dbReference>
<dbReference type="NCBIfam" id="TIGR00715">
    <property type="entry name" value="precor6x_red"/>
    <property type="match status" value="1"/>
</dbReference>
<evidence type="ECO:0000313" key="5">
    <source>
        <dbReference type="Proteomes" id="UP000240739"/>
    </source>
</evidence>
<dbReference type="Proteomes" id="UP000240739">
    <property type="component" value="Unassembled WGS sequence"/>
</dbReference>
<accession>A0A2T4UND1</accession>
<sequence length="239" mass="25193">MLGGTGEARDLAALLVADGVPVTSSLAGRVARPRLPAGEVRVGGFGGVDGLRAYLREHAVRAVVDATHPFAERIGANAARACAADGVPLLRLARPGWTERPGDRWHRVPDLPTAAALVRDLGARVFLTSGRQGLGAFSGDATTWFLVRTVDPPDPADLPPRHELLLDRGPYRREGEGALLDAHRIDVLVTKDSGGALTVAKLDAARERGLPVVVVDRPQRAAVEQVSDAATAAAWVLAR</sequence>
<dbReference type="GO" id="GO:0016994">
    <property type="term" value="F:precorrin-6A reductase activity"/>
    <property type="evidence" value="ECO:0007669"/>
    <property type="project" value="InterPro"/>
</dbReference>
<comment type="pathway">
    <text evidence="1">Cofactor biosynthesis; adenosylcobalamin biosynthesis.</text>
</comment>
<gene>
    <name evidence="4" type="ORF">C7Y72_07005</name>
</gene>
<keyword evidence="2" id="KW-0169">Cobalamin biosynthesis</keyword>
<keyword evidence="5" id="KW-1185">Reference proteome</keyword>
<dbReference type="AlphaFoldDB" id="A0A2T4UND1"/>
<protein>
    <submittedName>
        <fullName evidence="4">Cobalt-precorrin-6A reductase</fullName>
    </submittedName>
</protein>
<dbReference type="GO" id="GO:0009236">
    <property type="term" value="P:cobalamin biosynthetic process"/>
    <property type="evidence" value="ECO:0007669"/>
    <property type="project" value="UniProtKB-UniPathway"/>
</dbReference>
<name>A0A2T4UND1_9ACTN</name>
<dbReference type="Pfam" id="PF02571">
    <property type="entry name" value="CbiJ"/>
    <property type="match status" value="1"/>
</dbReference>
<proteinExistence type="predicted"/>
<evidence type="ECO:0000256" key="1">
    <source>
        <dbReference type="ARBA" id="ARBA00004953"/>
    </source>
</evidence>
<comment type="caution">
    <text evidence="4">The sequence shown here is derived from an EMBL/GenBank/DDBJ whole genome shotgun (WGS) entry which is preliminary data.</text>
</comment>
<dbReference type="InterPro" id="IPR003723">
    <property type="entry name" value="Precorrin-6x_reduct"/>
</dbReference>
<dbReference type="PANTHER" id="PTHR36925">
    <property type="entry name" value="COBALT-PRECORRIN-6A REDUCTASE"/>
    <property type="match status" value="1"/>
</dbReference>
<dbReference type="UniPathway" id="UPA00148"/>
<reference evidence="4 5" key="1">
    <citation type="submission" date="2018-03" db="EMBL/GenBank/DDBJ databases">
        <title>Aquarubrobacter algicola gen. nov., sp. nov., a novel actinobacterium isolated from shallow eutrophic lake during the end of cyanobacterial harmful algal blooms.</title>
        <authorList>
            <person name="Chun S.J."/>
        </authorList>
    </citation>
    <scope>NUCLEOTIDE SEQUENCE [LARGE SCALE GENOMIC DNA]</scope>
    <source>
        <strain evidence="4 5">Seoho-28</strain>
    </source>
</reference>
<evidence type="ECO:0000313" key="4">
    <source>
        <dbReference type="EMBL" id="PTL60743.1"/>
    </source>
</evidence>
<dbReference type="NCBIfam" id="NF005968">
    <property type="entry name" value="PRK08057.1-2"/>
    <property type="match status" value="1"/>
</dbReference>
<dbReference type="OrthoDB" id="5183775at2"/>
<keyword evidence="3" id="KW-0560">Oxidoreductase</keyword>
<evidence type="ECO:0000256" key="2">
    <source>
        <dbReference type="ARBA" id="ARBA00022573"/>
    </source>
</evidence>
<evidence type="ECO:0000256" key="3">
    <source>
        <dbReference type="ARBA" id="ARBA00023002"/>
    </source>
</evidence>
<organism evidence="4 5">
    <name type="scientific">Paraconexibacter algicola</name>
    <dbReference type="NCBI Taxonomy" id="2133960"/>
    <lineage>
        <taxon>Bacteria</taxon>
        <taxon>Bacillati</taxon>
        <taxon>Actinomycetota</taxon>
        <taxon>Thermoleophilia</taxon>
        <taxon>Solirubrobacterales</taxon>
        <taxon>Paraconexibacteraceae</taxon>
        <taxon>Paraconexibacter</taxon>
    </lineage>
</organism>
<dbReference type="PANTHER" id="PTHR36925:SF1">
    <property type="entry name" value="COBALT-PRECORRIN-6A REDUCTASE"/>
    <property type="match status" value="1"/>
</dbReference>